<dbReference type="AlphaFoldDB" id="A0A5M9WQY2"/>
<dbReference type="RefSeq" id="WP_123063858.1">
    <property type="nucleotide sequence ID" value="NZ_RIAS01000004.1"/>
</dbReference>
<name>A0A5M9WQY2_PAEAM</name>
<dbReference type="Proteomes" id="UP000323664">
    <property type="component" value="Unassembled WGS sequence"/>
</dbReference>
<evidence type="ECO:0000313" key="1">
    <source>
        <dbReference type="EMBL" id="KAA8783981.1"/>
    </source>
</evidence>
<comment type="caution">
    <text evidence="1">The sequence shown here is derived from an EMBL/GenBank/DDBJ whole genome shotgun (WGS) entry which is preliminary data.</text>
</comment>
<proteinExistence type="predicted"/>
<dbReference type="EMBL" id="RIAS01000004">
    <property type="protein sequence ID" value="KAA8783981.1"/>
    <property type="molecule type" value="Genomic_DNA"/>
</dbReference>
<protein>
    <submittedName>
        <fullName evidence="1">Uncharacterized protein</fullName>
    </submittedName>
</protein>
<dbReference type="OrthoDB" id="9795585at2"/>
<organism evidence="1 2">
    <name type="scientific">Paenibacillus amylolyticus</name>
    <dbReference type="NCBI Taxonomy" id="1451"/>
    <lineage>
        <taxon>Bacteria</taxon>
        <taxon>Bacillati</taxon>
        <taxon>Bacillota</taxon>
        <taxon>Bacilli</taxon>
        <taxon>Bacillales</taxon>
        <taxon>Paenibacillaceae</taxon>
        <taxon>Paenibacillus</taxon>
    </lineage>
</organism>
<sequence>MESKRSSNQLDGNNRLAEARNELQLRLIVAEKQTVVKEPLMDHEQVMDRLKRNIEAERK</sequence>
<evidence type="ECO:0000313" key="2">
    <source>
        <dbReference type="Proteomes" id="UP000323664"/>
    </source>
</evidence>
<reference evidence="1 2" key="1">
    <citation type="journal article" date="2019" name="J. Ind. Microbiol. Biotechnol.">
        <title>Paenibacillus amylolyticus 27C64 has a diverse set of carbohydrate-active enzymes and complete pectin deconstruction system.</title>
        <authorList>
            <person name="Keggi C."/>
            <person name="Doran-Peterson J."/>
        </authorList>
    </citation>
    <scope>NUCLEOTIDE SEQUENCE [LARGE SCALE GENOMIC DNA]</scope>
    <source>
        <strain evidence="1 2">27C64</strain>
    </source>
</reference>
<gene>
    <name evidence="1" type="ORF">EC604_08985</name>
</gene>
<accession>A0A5M9WQY2</accession>